<dbReference type="PROSITE" id="PS50005">
    <property type="entry name" value="TPR"/>
    <property type="match status" value="1"/>
</dbReference>
<dbReference type="Gene3D" id="1.25.40.10">
    <property type="entry name" value="Tetratricopeptide repeat domain"/>
    <property type="match status" value="3"/>
</dbReference>
<dbReference type="PANTHER" id="PTHR44943:SF8">
    <property type="entry name" value="TPR REPEAT-CONTAINING PROTEIN MJ0263"/>
    <property type="match status" value="1"/>
</dbReference>
<dbReference type="SMART" id="SM00028">
    <property type="entry name" value="TPR"/>
    <property type="match status" value="5"/>
</dbReference>
<dbReference type="SUPFAM" id="SSF48452">
    <property type="entry name" value="TPR-like"/>
    <property type="match status" value="2"/>
</dbReference>
<proteinExistence type="predicted"/>
<dbReference type="InterPro" id="IPR028061">
    <property type="entry name" value="Fis1_TPR_C"/>
</dbReference>
<accession>A0A315Z7L5</accession>
<dbReference type="RefSeq" id="WP_109620391.1">
    <property type="nucleotide sequence ID" value="NZ_QGDO01000005.1"/>
</dbReference>
<dbReference type="AlphaFoldDB" id="A0A315Z7L5"/>
<feature type="repeat" description="TPR" evidence="3">
    <location>
        <begin position="30"/>
        <end position="63"/>
    </location>
</feature>
<gene>
    <name evidence="4" type="ORF">BC781_10594</name>
</gene>
<evidence type="ECO:0000313" key="5">
    <source>
        <dbReference type="Proteomes" id="UP000245535"/>
    </source>
</evidence>
<comment type="caution">
    <text evidence="4">The sequence shown here is derived from an EMBL/GenBank/DDBJ whole genome shotgun (WGS) entry which is preliminary data.</text>
</comment>
<evidence type="ECO:0000256" key="3">
    <source>
        <dbReference type="PROSITE-ProRule" id="PRU00339"/>
    </source>
</evidence>
<evidence type="ECO:0000256" key="2">
    <source>
        <dbReference type="ARBA" id="ARBA00022803"/>
    </source>
</evidence>
<dbReference type="PANTHER" id="PTHR44943">
    <property type="entry name" value="CELLULOSE SYNTHASE OPERON PROTEIN C"/>
    <property type="match status" value="1"/>
</dbReference>
<protein>
    <submittedName>
        <fullName evidence="4">Tetratricopeptide repeat protein</fullName>
    </submittedName>
</protein>
<keyword evidence="2 3" id="KW-0802">TPR repeat</keyword>
<dbReference type="OrthoDB" id="974364at2"/>
<sequence>MKFQKTISLLLLIVVVFCPLFQLHAQSSEAEDYFVRAEILMKEKKYSEALITYKRAIQVLPNNSKYFFKKGVCLYKMKRADEAVAEIETAIKLDKTNIDAYLFLANYSSKKGDEILAVEYLDQAFIHGKDIASRVGYKKKIIKKLIKIDKFYLAGKHIDEVKALAATDTEILYWDAKYHNQISKDHKAAKDILKKAIQVADSKNDNLKEHIYYELGYAHHHLEEFDHASTAFDKVNHPKYQSKIKEFSPEFLYQAALGYYHVFDYETAEALLKKVISIKPSFLPSHKLLVTIKGAVSSDEDELFDTKMSLASNSSMPMNQKIYTEIIEDQLERVDFQTALDLVAMMEKENMVDVDIRFFKARALHMAGSHEEAIEILKLLKTSKIDINTKSRSVLLLGMIYHQQGKNDEAKAVLNMPMPAAFKAAARTEMLELGNKEVQALHKKATKGKNQ</sequence>
<dbReference type="Pfam" id="PF14853">
    <property type="entry name" value="Fis1_TPR_C"/>
    <property type="match status" value="1"/>
</dbReference>
<dbReference type="Proteomes" id="UP000245535">
    <property type="component" value="Unassembled WGS sequence"/>
</dbReference>
<name>A0A315Z7L5_SEDFL</name>
<evidence type="ECO:0000313" key="4">
    <source>
        <dbReference type="EMBL" id="PWJ40031.1"/>
    </source>
</evidence>
<reference evidence="4 5" key="1">
    <citation type="submission" date="2018-03" db="EMBL/GenBank/DDBJ databases">
        <title>Genomic Encyclopedia of Archaeal and Bacterial Type Strains, Phase II (KMG-II): from individual species to whole genera.</title>
        <authorList>
            <person name="Goeker M."/>
        </authorList>
    </citation>
    <scope>NUCLEOTIDE SEQUENCE [LARGE SCALE GENOMIC DNA]</scope>
    <source>
        <strain evidence="4 5">DSM 28229</strain>
    </source>
</reference>
<dbReference type="EMBL" id="QGDO01000005">
    <property type="protein sequence ID" value="PWJ40031.1"/>
    <property type="molecule type" value="Genomic_DNA"/>
</dbReference>
<dbReference type="InterPro" id="IPR051685">
    <property type="entry name" value="Ycf3/AcsC/BcsC/TPR_MFPF"/>
</dbReference>
<organism evidence="4 5">
    <name type="scientific">Sediminitomix flava</name>
    <dbReference type="NCBI Taxonomy" id="379075"/>
    <lineage>
        <taxon>Bacteria</taxon>
        <taxon>Pseudomonadati</taxon>
        <taxon>Bacteroidota</taxon>
        <taxon>Cytophagia</taxon>
        <taxon>Cytophagales</taxon>
        <taxon>Flammeovirgaceae</taxon>
        <taxon>Sediminitomix</taxon>
    </lineage>
</organism>
<dbReference type="InterPro" id="IPR019734">
    <property type="entry name" value="TPR_rpt"/>
</dbReference>
<keyword evidence="5" id="KW-1185">Reference proteome</keyword>
<keyword evidence="1" id="KW-0677">Repeat</keyword>
<dbReference type="InterPro" id="IPR011990">
    <property type="entry name" value="TPR-like_helical_dom_sf"/>
</dbReference>
<evidence type="ECO:0000256" key="1">
    <source>
        <dbReference type="ARBA" id="ARBA00022737"/>
    </source>
</evidence>
<dbReference type="Pfam" id="PF13181">
    <property type="entry name" value="TPR_8"/>
    <property type="match status" value="2"/>
</dbReference>